<evidence type="ECO:0000256" key="3">
    <source>
        <dbReference type="ARBA" id="ARBA00012007"/>
    </source>
</evidence>
<dbReference type="PANTHER" id="PTHR12684:SF2">
    <property type="entry name" value="TRNA 2'-PHOSPHOTRANSFERASE 1"/>
    <property type="match status" value="1"/>
</dbReference>
<dbReference type="Gene3D" id="1.10.10.970">
    <property type="entry name" value="RNA 2'-phosphotransferase, Tpt1/KptA family, N-terminal domain"/>
    <property type="match status" value="1"/>
</dbReference>
<comment type="similarity">
    <text evidence="2">Belongs to the KptA/TPT1 family.</text>
</comment>
<dbReference type="InterPro" id="IPR002745">
    <property type="entry name" value="Ptrans_KptA/Tpt1"/>
</dbReference>
<keyword evidence="5" id="KW-0520">NAD</keyword>
<evidence type="ECO:0000313" key="9">
    <source>
        <dbReference type="WBParaSite" id="HDID_0000692001-mRNA-1"/>
    </source>
</evidence>
<gene>
    <name evidence="7" type="ORF">HDID_LOCUS6918</name>
</gene>
<dbReference type="GO" id="GO:0000215">
    <property type="term" value="F:tRNA 2'-phosphotransferase activity"/>
    <property type="evidence" value="ECO:0007669"/>
    <property type="project" value="UniProtKB-EC"/>
</dbReference>
<dbReference type="GO" id="GO:0006388">
    <property type="term" value="P:tRNA splicing, via endonucleolytic cleavage and ligation"/>
    <property type="evidence" value="ECO:0007669"/>
    <property type="project" value="TreeGrafter"/>
</dbReference>
<dbReference type="InterPro" id="IPR042081">
    <property type="entry name" value="RNA_2'-PTrans_C"/>
</dbReference>
<dbReference type="SUPFAM" id="SSF56399">
    <property type="entry name" value="ADP-ribosylation"/>
    <property type="match status" value="1"/>
</dbReference>
<name>A0A0R3SPL7_HYMDI</name>
<evidence type="ECO:0000256" key="4">
    <source>
        <dbReference type="ARBA" id="ARBA00022679"/>
    </source>
</evidence>
<reference evidence="7 8" key="2">
    <citation type="submission" date="2018-11" db="EMBL/GenBank/DDBJ databases">
        <authorList>
            <consortium name="Pathogen Informatics"/>
        </authorList>
    </citation>
    <scope>NUCLEOTIDE SEQUENCE [LARGE SCALE GENOMIC DNA]</scope>
</reference>
<keyword evidence="4" id="KW-0808">Transferase</keyword>
<evidence type="ECO:0000313" key="7">
    <source>
        <dbReference type="EMBL" id="VDL59236.1"/>
    </source>
</evidence>
<dbReference type="STRING" id="6216.A0A0R3SPL7"/>
<dbReference type="EMBL" id="UYSG01010888">
    <property type="protein sequence ID" value="VDL59236.1"/>
    <property type="molecule type" value="Genomic_DNA"/>
</dbReference>
<dbReference type="OrthoDB" id="419694at2759"/>
<dbReference type="PANTHER" id="PTHR12684">
    <property type="entry name" value="PUTATIVE PHOSPHOTRANSFERASE"/>
    <property type="match status" value="1"/>
</dbReference>
<dbReference type="Gene3D" id="3.20.170.30">
    <property type="match status" value="1"/>
</dbReference>
<dbReference type="Pfam" id="PF01885">
    <property type="entry name" value="PTS_2-RNA"/>
    <property type="match status" value="1"/>
</dbReference>
<sequence length="313" mass="35381">MAGNSSKQYSTFVVGNTVYEKACKSVPEIPTVSADTEILATLEDILNGNSDIAPQAGGFYNVKDIILHPYFMKLNINESDLILMAESDSLTRFRSSGGLIRLIPKDLSPADVTISKRLAYILRHGAIKAGIKISNDGYVYIDDLLKHRCFAQRGITLEKIKEIVWNDPKGRYDINRDPLNNRMRIRALQGHSLSVDELELTPVGIGEFETIVHGTYFQRWTSIKSQGLSCMRRRHIHFVMDPEDKKVISGMRQTAEILIYVDINAAIRHGIKFYRSKNNVVLTEGNTDGLLPTKYFTRAVNRRTGEELWSTNE</sequence>
<accession>A0A0R3SPL7</accession>
<dbReference type="InterPro" id="IPR042080">
    <property type="entry name" value="RNA_2'-PTrans_N"/>
</dbReference>
<protein>
    <recommendedName>
        <fullName evidence="3">2'-phosphotransferase</fullName>
        <ecNumber evidence="3">2.7.1.160</ecNumber>
    </recommendedName>
</protein>
<organism evidence="9">
    <name type="scientific">Hymenolepis diminuta</name>
    <name type="common">Rat tapeworm</name>
    <dbReference type="NCBI Taxonomy" id="6216"/>
    <lineage>
        <taxon>Eukaryota</taxon>
        <taxon>Metazoa</taxon>
        <taxon>Spiralia</taxon>
        <taxon>Lophotrochozoa</taxon>
        <taxon>Platyhelminthes</taxon>
        <taxon>Cestoda</taxon>
        <taxon>Eucestoda</taxon>
        <taxon>Cyclophyllidea</taxon>
        <taxon>Hymenolepididae</taxon>
        <taxon>Hymenolepis</taxon>
    </lineage>
</organism>
<comment type="catalytic activity">
    <reaction evidence="6">
        <text>2'-phospho-[ligated tRNA] + NAD(+) = mature tRNA + ADP-alpha-D-ribose 1'',2''-cyclic phosphate + nicotinamide</text>
        <dbReference type="Rhea" id="RHEA:23324"/>
        <dbReference type="Rhea" id="RHEA-COMP:11106"/>
        <dbReference type="Rhea" id="RHEA-COMP:11107"/>
        <dbReference type="ChEBI" id="CHEBI:17154"/>
        <dbReference type="ChEBI" id="CHEBI:57540"/>
        <dbReference type="ChEBI" id="CHEBI:76596"/>
        <dbReference type="ChEBI" id="CHEBI:82883"/>
        <dbReference type="ChEBI" id="CHEBI:85027"/>
        <dbReference type="EC" id="2.7.1.160"/>
    </reaction>
</comment>
<evidence type="ECO:0000256" key="1">
    <source>
        <dbReference type="ARBA" id="ARBA00003343"/>
    </source>
</evidence>
<dbReference type="WBParaSite" id="HDID_0000692001-mRNA-1">
    <property type="protein sequence ID" value="HDID_0000692001-mRNA-1"/>
    <property type="gene ID" value="HDID_0000692001"/>
</dbReference>
<dbReference type="EC" id="2.7.1.160" evidence="3"/>
<evidence type="ECO:0000256" key="2">
    <source>
        <dbReference type="ARBA" id="ARBA00009836"/>
    </source>
</evidence>
<proteinExistence type="inferred from homology"/>
<evidence type="ECO:0000256" key="5">
    <source>
        <dbReference type="ARBA" id="ARBA00023027"/>
    </source>
</evidence>
<evidence type="ECO:0000256" key="6">
    <source>
        <dbReference type="ARBA" id="ARBA00047949"/>
    </source>
</evidence>
<dbReference type="Proteomes" id="UP000274504">
    <property type="component" value="Unassembled WGS sequence"/>
</dbReference>
<comment type="function">
    <text evidence="1">Catalyzes the last step of tRNA splicing, the transfer of the splice junction 2'-phosphate from ligated tRNA to NAD to produce ADP-ribose 1''-2'' cyclic phosphate.</text>
</comment>
<evidence type="ECO:0000313" key="8">
    <source>
        <dbReference type="Proteomes" id="UP000274504"/>
    </source>
</evidence>
<dbReference type="AlphaFoldDB" id="A0A0R3SPL7"/>
<reference evidence="9" key="1">
    <citation type="submission" date="2017-02" db="UniProtKB">
        <authorList>
            <consortium name="WormBaseParasite"/>
        </authorList>
    </citation>
    <scope>IDENTIFICATION</scope>
</reference>